<gene>
    <name evidence="2" type="ORF">E2C01_037176</name>
</gene>
<feature type="region of interest" description="Disordered" evidence="1">
    <location>
        <begin position="1"/>
        <end position="60"/>
    </location>
</feature>
<reference evidence="2 3" key="1">
    <citation type="submission" date="2019-05" db="EMBL/GenBank/DDBJ databases">
        <title>Another draft genome of Portunus trituberculatus and its Hox gene families provides insights of decapod evolution.</title>
        <authorList>
            <person name="Jeong J.-H."/>
            <person name="Song I."/>
            <person name="Kim S."/>
            <person name="Choi T."/>
            <person name="Kim D."/>
            <person name="Ryu S."/>
            <person name="Kim W."/>
        </authorList>
    </citation>
    <scope>NUCLEOTIDE SEQUENCE [LARGE SCALE GENOMIC DNA]</scope>
    <source>
        <tissue evidence="2">Muscle</tissue>
    </source>
</reference>
<name>A0A5B7FD94_PORTR</name>
<sequence length="68" mass="7146">MASTSATGGTGQGMDNGSGGKDENYINGKRLNIPSERNMPSCRPGSSGKERHDTPIGPSCTFKYIPMP</sequence>
<accession>A0A5B7FD94</accession>
<dbReference type="AlphaFoldDB" id="A0A5B7FD94"/>
<evidence type="ECO:0000313" key="2">
    <source>
        <dbReference type="EMBL" id="MPC43527.1"/>
    </source>
</evidence>
<evidence type="ECO:0000256" key="1">
    <source>
        <dbReference type="SAM" id="MobiDB-lite"/>
    </source>
</evidence>
<organism evidence="2 3">
    <name type="scientific">Portunus trituberculatus</name>
    <name type="common">Swimming crab</name>
    <name type="synonym">Neptunus trituberculatus</name>
    <dbReference type="NCBI Taxonomy" id="210409"/>
    <lineage>
        <taxon>Eukaryota</taxon>
        <taxon>Metazoa</taxon>
        <taxon>Ecdysozoa</taxon>
        <taxon>Arthropoda</taxon>
        <taxon>Crustacea</taxon>
        <taxon>Multicrustacea</taxon>
        <taxon>Malacostraca</taxon>
        <taxon>Eumalacostraca</taxon>
        <taxon>Eucarida</taxon>
        <taxon>Decapoda</taxon>
        <taxon>Pleocyemata</taxon>
        <taxon>Brachyura</taxon>
        <taxon>Eubrachyura</taxon>
        <taxon>Portunoidea</taxon>
        <taxon>Portunidae</taxon>
        <taxon>Portuninae</taxon>
        <taxon>Portunus</taxon>
    </lineage>
</organism>
<protein>
    <submittedName>
        <fullName evidence="2">Uncharacterized protein</fullName>
    </submittedName>
</protein>
<keyword evidence="3" id="KW-1185">Reference proteome</keyword>
<evidence type="ECO:0000313" key="3">
    <source>
        <dbReference type="Proteomes" id="UP000324222"/>
    </source>
</evidence>
<feature type="compositionally biased region" description="Gly residues" evidence="1">
    <location>
        <begin position="8"/>
        <end position="19"/>
    </location>
</feature>
<proteinExistence type="predicted"/>
<dbReference type="EMBL" id="VSRR010005868">
    <property type="protein sequence ID" value="MPC43527.1"/>
    <property type="molecule type" value="Genomic_DNA"/>
</dbReference>
<dbReference type="Proteomes" id="UP000324222">
    <property type="component" value="Unassembled WGS sequence"/>
</dbReference>
<comment type="caution">
    <text evidence="2">The sequence shown here is derived from an EMBL/GenBank/DDBJ whole genome shotgun (WGS) entry which is preliminary data.</text>
</comment>